<accession>A0A7R9BSR8</accession>
<evidence type="ECO:0000313" key="2">
    <source>
        <dbReference type="EMBL" id="CAD7280901.1"/>
    </source>
</evidence>
<dbReference type="Proteomes" id="UP000678499">
    <property type="component" value="Unassembled WGS sequence"/>
</dbReference>
<dbReference type="OrthoDB" id="406368at2759"/>
<evidence type="ECO:0008006" key="4">
    <source>
        <dbReference type="Google" id="ProtNLM"/>
    </source>
</evidence>
<feature type="region of interest" description="Disordered" evidence="1">
    <location>
        <begin position="102"/>
        <end position="122"/>
    </location>
</feature>
<feature type="compositionally biased region" description="Polar residues" evidence="1">
    <location>
        <begin position="289"/>
        <end position="300"/>
    </location>
</feature>
<organism evidence="2">
    <name type="scientific">Notodromas monacha</name>
    <dbReference type="NCBI Taxonomy" id="399045"/>
    <lineage>
        <taxon>Eukaryota</taxon>
        <taxon>Metazoa</taxon>
        <taxon>Ecdysozoa</taxon>
        <taxon>Arthropoda</taxon>
        <taxon>Crustacea</taxon>
        <taxon>Oligostraca</taxon>
        <taxon>Ostracoda</taxon>
        <taxon>Podocopa</taxon>
        <taxon>Podocopida</taxon>
        <taxon>Cypridocopina</taxon>
        <taxon>Cypridoidea</taxon>
        <taxon>Cyprididae</taxon>
        <taxon>Notodromas</taxon>
    </lineage>
</organism>
<dbReference type="InterPro" id="IPR051291">
    <property type="entry name" value="CIMAP"/>
</dbReference>
<sequence length="343" mass="37541">MAMLLEASDQSRYSTMGYVDQREWKPTARRGPISAEFHSPGPASVTLPSYFGLEPVKHLADSSDIWSACEPADKRVAYECRWLCHDSQLETPFYARTPPPVGAKHGGGPQTQHFDSKKANSPSYSMGARIIEKPKIIGPGPVYDVSNMKPQGGKCAIPVAKLPPKDKEDYHGEKFVTPGPSAYDVAKADKQIYKSNPSWPIRDEQIGANPNKEPVLTAQKGRVFNEVPVAPGPVYDLPSLVGTKSGVFLSNKSNSPAYSLASRPKDPKPNPIPGPGSYKIVETEAYKNKSPQYSLSSRTQMPKDKTKIPGPGVYSPEKAVIDTPPRFSFGIRHSPYLGNFKEI</sequence>
<dbReference type="PANTHER" id="PTHR21580:SF28">
    <property type="entry name" value="BOREALIN N-TERMINAL DOMAIN-CONTAINING PROTEIN-RELATED"/>
    <property type="match status" value="1"/>
</dbReference>
<dbReference type="PANTHER" id="PTHR21580">
    <property type="entry name" value="SHIPPO-1-RELATED"/>
    <property type="match status" value="1"/>
</dbReference>
<dbReference type="GO" id="GO:0005856">
    <property type="term" value="C:cytoskeleton"/>
    <property type="evidence" value="ECO:0007669"/>
    <property type="project" value="TreeGrafter"/>
</dbReference>
<dbReference type="EMBL" id="OA884509">
    <property type="protein sequence ID" value="CAD7280901.1"/>
    <property type="molecule type" value="Genomic_DNA"/>
</dbReference>
<proteinExistence type="predicted"/>
<dbReference type="AlphaFoldDB" id="A0A7R9BSR8"/>
<keyword evidence="3" id="KW-1185">Reference proteome</keyword>
<dbReference type="Pfam" id="PF07004">
    <property type="entry name" value="SHIPPO-rpt"/>
    <property type="match status" value="4"/>
</dbReference>
<reference evidence="2" key="1">
    <citation type="submission" date="2020-11" db="EMBL/GenBank/DDBJ databases">
        <authorList>
            <person name="Tran Van P."/>
        </authorList>
    </citation>
    <scope>NUCLEOTIDE SEQUENCE</scope>
</reference>
<evidence type="ECO:0000256" key="1">
    <source>
        <dbReference type="SAM" id="MobiDB-lite"/>
    </source>
</evidence>
<protein>
    <recommendedName>
        <fullName evidence="4">Outer dense fiber protein 3</fullName>
    </recommendedName>
</protein>
<feature type="region of interest" description="Disordered" evidence="1">
    <location>
        <begin position="253"/>
        <end position="319"/>
    </location>
</feature>
<dbReference type="InterPro" id="IPR010736">
    <property type="entry name" value="SHIPPO-rpt"/>
</dbReference>
<dbReference type="EMBL" id="CAJPEX010002472">
    <property type="protein sequence ID" value="CAG0921053.1"/>
    <property type="molecule type" value="Genomic_DNA"/>
</dbReference>
<evidence type="ECO:0000313" key="3">
    <source>
        <dbReference type="Proteomes" id="UP000678499"/>
    </source>
</evidence>
<name>A0A7R9BSR8_9CRUS</name>
<gene>
    <name evidence="2" type="ORF">NMOB1V02_LOCUS8557</name>
</gene>